<keyword evidence="2" id="KW-1185">Reference proteome</keyword>
<proteinExistence type="predicted"/>
<dbReference type="AlphaFoldDB" id="A0A3L8PY80"/>
<protein>
    <submittedName>
        <fullName evidence="1">Uncharacterized protein</fullName>
    </submittedName>
</protein>
<gene>
    <name evidence="1" type="ORF">D5018_07775</name>
</gene>
<accession>A0A3L8PY80</accession>
<sequence>MHFVPRTEIAPCFAAQNRELSDEQRYSQALQEHCRNFIYHQRTHSDSSERYYCDLVGSDGIKRFWQLLDYKPSSFIPQSMVCTPKPEAISQIGIVYLGDSKSPEHVFTNGFSSRTHPNIDSDKALYEALLDIHIEEKVGSSRLGTMATCQETAVCCSTSLTSALNSLSTEGEISETYVYCCYAPVGVKLYETVQQFDHRYNNLESITAAKETLVAKIEPEHVIKAWKIQKRTLRIKESEIDKFTQLEVSENPSIDECVKMYFARVNPELPKQLPFLIPHNTLGSVVRKRVK</sequence>
<dbReference type="Gene3D" id="3.90.210.10">
    <property type="entry name" value="Heat-Labile Enterotoxin, subunit A"/>
    <property type="match status" value="1"/>
</dbReference>
<dbReference type="Proteomes" id="UP000281474">
    <property type="component" value="Unassembled WGS sequence"/>
</dbReference>
<dbReference type="EMBL" id="QZEI01000018">
    <property type="protein sequence ID" value="RLV60284.1"/>
    <property type="molecule type" value="Genomic_DNA"/>
</dbReference>
<organism evidence="1 2">
    <name type="scientific">Parashewanella curva</name>
    <dbReference type="NCBI Taxonomy" id="2338552"/>
    <lineage>
        <taxon>Bacteria</taxon>
        <taxon>Pseudomonadati</taxon>
        <taxon>Pseudomonadota</taxon>
        <taxon>Gammaproteobacteria</taxon>
        <taxon>Alteromonadales</taxon>
        <taxon>Shewanellaceae</taxon>
        <taxon>Parashewanella</taxon>
    </lineage>
</organism>
<dbReference type="RefSeq" id="WP_121838438.1">
    <property type="nucleotide sequence ID" value="NZ_ML014767.1"/>
</dbReference>
<comment type="caution">
    <text evidence="1">The sequence shown here is derived from an EMBL/GenBank/DDBJ whole genome shotgun (WGS) entry which is preliminary data.</text>
</comment>
<name>A0A3L8PY80_9GAMM</name>
<evidence type="ECO:0000313" key="2">
    <source>
        <dbReference type="Proteomes" id="UP000281474"/>
    </source>
</evidence>
<reference evidence="1 2" key="1">
    <citation type="submission" date="2018-09" db="EMBL/GenBank/DDBJ databases">
        <title>Phylogeny of the Shewanellaceae, and recommendation for two new genera, Pseudoshewanella and Parashewanella.</title>
        <authorList>
            <person name="Wang G."/>
        </authorList>
    </citation>
    <scope>NUCLEOTIDE SEQUENCE [LARGE SCALE GENOMIC DNA]</scope>
    <source>
        <strain evidence="1 2">C51</strain>
    </source>
</reference>
<evidence type="ECO:0000313" key="1">
    <source>
        <dbReference type="EMBL" id="RLV60284.1"/>
    </source>
</evidence>